<dbReference type="GO" id="GO:0008124">
    <property type="term" value="F:4-alpha-hydroxytetrahydrobiopterin dehydratase activity"/>
    <property type="evidence" value="ECO:0007669"/>
    <property type="project" value="UniProtKB-EC"/>
</dbReference>
<dbReference type="EMBL" id="CCKQ01008124">
    <property type="protein sequence ID" value="CDW79570.1"/>
    <property type="molecule type" value="Genomic_DNA"/>
</dbReference>
<comment type="catalytic activity">
    <reaction evidence="1">
        <text>(4aS,6R)-4a-hydroxy-L-erythro-5,6,7,8-tetrahydrobiopterin = (6R)-L-erythro-6,7-dihydrobiopterin + H2O</text>
        <dbReference type="Rhea" id="RHEA:11920"/>
        <dbReference type="ChEBI" id="CHEBI:15377"/>
        <dbReference type="ChEBI" id="CHEBI:15642"/>
        <dbReference type="ChEBI" id="CHEBI:43120"/>
        <dbReference type="EC" id="4.2.1.96"/>
    </reaction>
</comment>
<dbReference type="Proteomes" id="UP000039865">
    <property type="component" value="Unassembled WGS sequence"/>
</dbReference>
<dbReference type="InterPro" id="IPR001533">
    <property type="entry name" value="Pterin_deHydtase"/>
</dbReference>
<dbReference type="OMA" id="CCRYNQD"/>
<evidence type="ECO:0000313" key="6">
    <source>
        <dbReference type="Proteomes" id="UP000039865"/>
    </source>
</evidence>
<proteinExistence type="inferred from homology"/>
<evidence type="ECO:0000313" key="5">
    <source>
        <dbReference type="EMBL" id="CDW79570.1"/>
    </source>
</evidence>
<dbReference type="GO" id="GO:0006729">
    <property type="term" value="P:tetrahydrobiopterin biosynthetic process"/>
    <property type="evidence" value="ECO:0007669"/>
    <property type="project" value="InterPro"/>
</dbReference>
<evidence type="ECO:0000256" key="3">
    <source>
        <dbReference type="ARBA" id="ARBA00013252"/>
    </source>
</evidence>
<dbReference type="InterPro" id="IPR036428">
    <property type="entry name" value="PCD_sf"/>
</dbReference>
<dbReference type="AlphaFoldDB" id="A0A078AB98"/>
<dbReference type="Gene3D" id="3.30.1360.20">
    <property type="entry name" value="Transcriptional coactivator/pterin dehydratase"/>
    <property type="match status" value="1"/>
</dbReference>
<dbReference type="EC" id="4.2.1.96" evidence="3"/>
<reference evidence="5 6" key="1">
    <citation type="submission" date="2014-06" db="EMBL/GenBank/DDBJ databases">
        <authorList>
            <person name="Swart Estienne"/>
        </authorList>
    </citation>
    <scope>NUCLEOTIDE SEQUENCE [LARGE SCALE GENOMIC DNA]</scope>
    <source>
        <strain evidence="5 6">130c</strain>
    </source>
</reference>
<evidence type="ECO:0000256" key="2">
    <source>
        <dbReference type="ARBA" id="ARBA00006472"/>
    </source>
</evidence>
<gene>
    <name evidence="5" type="primary">Contig11506.g12315</name>
    <name evidence="5" type="ORF">STYLEM_8560</name>
</gene>
<accession>A0A078AB98</accession>
<dbReference type="OrthoDB" id="277398at2759"/>
<dbReference type="SUPFAM" id="SSF55248">
    <property type="entry name" value="PCD-like"/>
    <property type="match status" value="1"/>
</dbReference>
<dbReference type="InParanoid" id="A0A078AB98"/>
<keyword evidence="6" id="KW-1185">Reference proteome</keyword>
<organism evidence="5 6">
    <name type="scientific">Stylonychia lemnae</name>
    <name type="common">Ciliate</name>
    <dbReference type="NCBI Taxonomy" id="5949"/>
    <lineage>
        <taxon>Eukaryota</taxon>
        <taxon>Sar</taxon>
        <taxon>Alveolata</taxon>
        <taxon>Ciliophora</taxon>
        <taxon>Intramacronucleata</taxon>
        <taxon>Spirotrichea</taxon>
        <taxon>Stichotrichia</taxon>
        <taxon>Sporadotrichida</taxon>
        <taxon>Oxytrichidae</taxon>
        <taxon>Stylonychinae</taxon>
        <taxon>Stylonychia</taxon>
    </lineage>
</organism>
<evidence type="ECO:0000256" key="4">
    <source>
        <dbReference type="ARBA" id="ARBA00023239"/>
    </source>
</evidence>
<comment type="similarity">
    <text evidence="2">Belongs to the pterin-4-alpha-carbinolamine dehydratase family.</text>
</comment>
<dbReference type="Pfam" id="PF01329">
    <property type="entry name" value="Pterin_4a"/>
    <property type="match status" value="1"/>
</dbReference>
<name>A0A078AB98_STYLE</name>
<sequence>MLFSKTITRRFFYGNNISRKAGQKCCPYGQNGKPLSKEKVEEFMQQYKDQRVWKTNEDMTVLTREYYLKNIFCAVEFVKDLYEMDSLTTKQIPNVHILDQDIVKVELHTQKLKGLSYRDLELATIIDGFDLEKYKLVPIEDGFDTKRTIRKIKIDEQAKQFEEEIAATAGGNRFGNKFKTTDFEKNFK</sequence>
<keyword evidence="4" id="KW-0456">Lyase</keyword>
<evidence type="ECO:0000256" key="1">
    <source>
        <dbReference type="ARBA" id="ARBA00001554"/>
    </source>
</evidence>
<protein>
    <recommendedName>
        <fullName evidence="3">4a-hydroxytetrahydrobiopterin dehydratase</fullName>
        <ecNumber evidence="3">4.2.1.96</ecNumber>
    </recommendedName>
</protein>